<evidence type="ECO:0008006" key="3">
    <source>
        <dbReference type="Google" id="ProtNLM"/>
    </source>
</evidence>
<name>A0ABQ5JP51_9LACO</name>
<accession>A0ABQ5JP51</accession>
<protein>
    <recommendedName>
        <fullName evidence="3">Antitoxin of toxin-antitoxin stability system</fullName>
    </recommendedName>
</protein>
<dbReference type="Proteomes" id="UP001055149">
    <property type="component" value="Unassembled WGS sequence"/>
</dbReference>
<dbReference type="RefSeq" id="WP_244056859.1">
    <property type="nucleotide sequence ID" value="NZ_BQXH01000026.1"/>
</dbReference>
<keyword evidence="2" id="KW-1185">Reference proteome</keyword>
<reference evidence="1" key="1">
    <citation type="journal article" date="2022" name="Int. J. Syst. Evol. Microbiol.">
        <title>A novel species of lactic acid bacteria, Ligilactobacillus pabuli sp. nov., isolated from alfalfa silage.</title>
        <authorList>
            <person name="Tohno M."/>
            <person name="Tanizawa Y."/>
            <person name="Sawada H."/>
            <person name="Sakamoto M."/>
            <person name="Ohkuma M."/>
            <person name="Kobayashi H."/>
        </authorList>
    </citation>
    <scope>NUCLEOTIDE SEQUENCE</scope>
    <source>
        <strain evidence="1">AF129</strain>
    </source>
</reference>
<comment type="caution">
    <text evidence="1">The sequence shown here is derived from an EMBL/GenBank/DDBJ whole genome shotgun (WGS) entry which is preliminary data.</text>
</comment>
<sequence>MDNEIIKIRKIGNENVLPLPDKIQPKEHSFRVYVGRDEMIVYVPVRRNPFKDEQFIRAHENSWQPEASKGPLFRTELSD</sequence>
<organism evidence="1 2">
    <name type="scientific">Ligilactobacillus pabuli</name>
    <dbReference type="NCBI Taxonomy" id="2886039"/>
    <lineage>
        <taxon>Bacteria</taxon>
        <taxon>Bacillati</taxon>
        <taxon>Bacillota</taxon>
        <taxon>Bacilli</taxon>
        <taxon>Lactobacillales</taxon>
        <taxon>Lactobacillaceae</taxon>
        <taxon>Ligilactobacillus</taxon>
    </lineage>
</organism>
<dbReference type="EMBL" id="BQXH01000026">
    <property type="protein sequence ID" value="GKS82335.1"/>
    <property type="molecule type" value="Genomic_DNA"/>
</dbReference>
<evidence type="ECO:0000313" key="2">
    <source>
        <dbReference type="Proteomes" id="UP001055149"/>
    </source>
</evidence>
<evidence type="ECO:0000313" key="1">
    <source>
        <dbReference type="EMBL" id="GKS82335.1"/>
    </source>
</evidence>
<gene>
    <name evidence="1" type="ORF">LPAF129_20210</name>
</gene>
<proteinExistence type="predicted"/>